<organism evidence="13">
    <name type="scientific">Burkholderia pseudomallei</name>
    <name type="common">Pseudomonas pseudomallei</name>
    <dbReference type="NCBI Taxonomy" id="28450"/>
    <lineage>
        <taxon>Bacteria</taxon>
        <taxon>Pseudomonadati</taxon>
        <taxon>Pseudomonadota</taxon>
        <taxon>Betaproteobacteria</taxon>
        <taxon>Burkholderiales</taxon>
        <taxon>Burkholderiaceae</taxon>
        <taxon>Burkholderia</taxon>
        <taxon>pseudomallei group</taxon>
    </lineage>
</organism>
<feature type="transmembrane region" description="Helical" evidence="11">
    <location>
        <begin position="93"/>
        <end position="115"/>
    </location>
</feature>
<evidence type="ECO:0000313" key="13">
    <source>
        <dbReference type="EMBL" id="AEO78369.1"/>
    </source>
</evidence>
<keyword evidence="5" id="KW-0762">Sugar transport</keyword>
<dbReference type="GO" id="GO:0140359">
    <property type="term" value="F:ABC-type transporter activity"/>
    <property type="evidence" value="ECO:0007669"/>
    <property type="project" value="InterPro"/>
</dbReference>
<comment type="similarity">
    <text evidence="2 11">Belongs to the ABC-2 integral membrane protein family.</text>
</comment>
<gene>
    <name evidence="13" type="ORF">BURPS33A4_LPSb17</name>
</gene>
<accession>G3LYF0</accession>
<feature type="transmembrane region" description="Helical" evidence="11">
    <location>
        <begin position="245"/>
        <end position="263"/>
    </location>
</feature>
<evidence type="ECO:0000256" key="7">
    <source>
        <dbReference type="ARBA" id="ARBA00022903"/>
    </source>
</evidence>
<evidence type="ECO:0000256" key="8">
    <source>
        <dbReference type="ARBA" id="ARBA00022989"/>
    </source>
</evidence>
<dbReference type="PRINTS" id="PR00164">
    <property type="entry name" value="ABC2TRNSPORT"/>
</dbReference>
<keyword evidence="8 11" id="KW-1133">Transmembrane helix</keyword>
<dbReference type="AlphaFoldDB" id="G3LYF0"/>
<proteinExistence type="inferred from homology"/>
<dbReference type="PANTHER" id="PTHR30413">
    <property type="entry name" value="INNER MEMBRANE TRANSPORT PERMEASE"/>
    <property type="match status" value="1"/>
</dbReference>
<keyword evidence="4 11" id="KW-1003">Cell membrane</keyword>
<dbReference type="PROSITE" id="PS51012">
    <property type="entry name" value="ABC_TM2"/>
    <property type="match status" value="1"/>
</dbReference>
<feature type="transmembrane region" description="Helical" evidence="11">
    <location>
        <begin position="135"/>
        <end position="153"/>
    </location>
</feature>
<dbReference type="InterPro" id="IPR047817">
    <property type="entry name" value="ABC2_TM_bact-type"/>
</dbReference>
<evidence type="ECO:0000256" key="11">
    <source>
        <dbReference type="RuleBase" id="RU361157"/>
    </source>
</evidence>
<evidence type="ECO:0000256" key="10">
    <source>
        <dbReference type="ARBA" id="ARBA00023136"/>
    </source>
</evidence>
<evidence type="ECO:0000256" key="2">
    <source>
        <dbReference type="ARBA" id="ARBA00007783"/>
    </source>
</evidence>
<dbReference type="InterPro" id="IPR000412">
    <property type="entry name" value="ABC_2_transport"/>
</dbReference>
<comment type="subcellular location">
    <subcellularLocation>
        <location evidence="11">Cell inner membrane</location>
        <topology evidence="11">Multi-pass membrane protein</topology>
    </subcellularLocation>
    <subcellularLocation>
        <location evidence="1">Cell membrane</location>
        <topology evidence="1">Multi-pass membrane protein</topology>
    </subcellularLocation>
</comment>
<dbReference type="Pfam" id="PF01061">
    <property type="entry name" value="ABC2_membrane"/>
    <property type="match status" value="1"/>
</dbReference>
<evidence type="ECO:0000259" key="12">
    <source>
        <dbReference type="PROSITE" id="PS51012"/>
    </source>
</evidence>
<feature type="domain" description="ABC transmembrane type-2" evidence="12">
    <location>
        <begin position="95"/>
        <end position="322"/>
    </location>
</feature>
<sequence>MHLPLSGARERQIHPARYEIIVCSPPGSRTNYRCRASSARMGVRPYPVLRRFRSQTMQSFSASPMYLLTSLVKNRRLMFDLARRDAVGRYKGSALGIFWSMLTPLLMLSVYTFVFSGVFKSRWGNQSTPGSHGEFAIVLFAGMLTFNIFSECVNRAPSIVLANTNFVKKIVFPLEILPCVTLLSALFHAFVSVTILLVAEFLIQGHIPATALLLPVVLVPLCLLILGISWLLSATGVYLRDIGQTIGIFVTALMFLSPIFFPASSLPANFQRFIYWNPLTFPIEQSRNVLIWGKPIDWSIWTIYLAIGLIASWIGFAWFQKTRKGFADVI</sequence>
<evidence type="ECO:0000256" key="5">
    <source>
        <dbReference type="ARBA" id="ARBA00022597"/>
    </source>
</evidence>
<evidence type="ECO:0000256" key="4">
    <source>
        <dbReference type="ARBA" id="ARBA00022475"/>
    </source>
</evidence>
<dbReference type="GO" id="GO:0043190">
    <property type="term" value="C:ATP-binding cassette (ABC) transporter complex"/>
    <property type="evidence" value="ECO:0007669"/>
    <property type="project" value="InterPro"/>
</dbReference>
<evidence type="ECO:0000256" key="9">
    <source>
        <dbReference type="ARBA" id="ARBA00023047"/>
    </source>
</evidence>
<feature type="transmembrane region" description="Helical" evidence="11">
    <location>
        <begin position="211"/>
        <end position="233"/>
    </location>
</feature>
<dbReference type="PANTHER" id="PTHR30413:SF10">
    <property type="entry name" value="CAPSULE POLYSACCHARIDE EXPORT INNER-MEMBRANE PROTEIN CTRC"/>
    <property type="match status" value="1"/>
</dbReference>
<evidence type="ECO:0000256" key="6">
    <source>
        <dbReference type="ARBA" id="ARBA00022692"/>
    </source>
</evidence>
<keyword evidence="6 11" id="KW-0812">Transmembrane</keyword>
<dbReference type="EMBL" id="JN581994">
    <property type="protein sequence ID" value="AEO78369.1"/>
    <property type="molecule type" value="Genomic_DNA"/>
</dbReference>
<keyword evidence="10 11" id="KW-0472">Membrane</keyword>
<feature type="transmembrane region" description="Helical" evidence="11">
    <location>
        <begin position="298"/>
        <end position="319"/>
    </location>
</feature>
<evidence type="ECO:0000256" key="3">
    <source>
        <dbReference type="ARBA" id="ARBA00022448"/>
    </source>
</evidence>
<reference evidence="13" key="1">
    <citation type="journal article" date="2012" name="BMC Microbiol.">
        <title>Detection of Burkholderia pseudomallei O-antigen serotypes in near-neighbor species.</title>
        <authorList>
            <person name="Stone J.K."/>
            <person name="Mayo M."/>
            <person name="Grasso S.A."/>
            <person name="Ginther J.L."/>
            <person name="Warrington S.D."/>
            <person name="Allender C.J."/>
            <person name="Doyle A."/>
            <person name="Georgia S."/>
            <person name="Kaestli M."/>
            <person name="Broomall S.M."/>
            <person name="Karavis M.A."/>
            <person name="Insalaco J.M."/>
            <person name="Hubbard K.S."/>
            <person name="McNew L.A."/>
            <person name="Gibbons H.S."/>
            <person name="Currie B.J."/>
            <person name="Keim P."/>
            <person name="Tuanyok A."/>
        </authorList>
    </citation>
    <scope>NUCLEOTIDE SEQUENCE</scope>
    <source>
        <strain evidence="13">NAU33A4</strain>
    </source>
</reference>
<name>G3LYF0_BURPE</name>
<keyword evidence="7" id="KW-0972">Capsule biogenesis/degradation</keyword>
<evidence type="ECO:0000256" key="1">
    <source>
        <dbReference type="ARBA" id="ARBA00004651"/>
    </source>
</evidence>
<feature type="transmembrane region" description="Helical" evidence="11">
    <location>
        <begin position="174"/>
        <end position="199"/>
    </location>
</feature>
<keyword evidence="9" id="KW-0625">Polysaccharide transport</keyword>
<dbReference type="GO" id="GO:0015774">
    <property type="term" value="P:polysaccharide transport"/>
    <property type="evidence" value="ECO:0007669"/>
    <property type="project" value="UniProtKB-KW"/>
</dbReference>
<dbReference type="GO" id="GO:0015920">
    <property type="term" value="P:lipopolysaccharide transport"/>
    <property type="evidence" value="ECO:0007669"/>
    <property type="project" value="TreeGrafter"/>
</dbReference>
<keyword evidence="3 11" id="KW-0813">Transport</keyword>
<dbReference type="InterPro" id="IPR013525">
    <property type="entry name" value="ABC2_TM"/>
</dbReference>
<protein>
    <recommendedName>
        <fullName evidence="11">Transport permease protein</fullName>
    </recommendedName>
</protein>